<dbReference type="AlphaFoldDB" id="A0A1W9KVX1"/>
<evidence type="ECO:0000256" key="1">
    <source>
        <dbReference type="SAM" id="Phobius"/>
    </source>
</evidence>
<keyword evidence="1" id="KW-0812">Transmembrane</keyword>
<name>A0A1W9KVX1_9BURK</name>
<organism evidence="2 3">
    <name type="scientific">Rhodoferax ferrireducens</name>
    <dbReference type="NCBI Taxonomy" id="192843"/>
    <lineage>
        <taxon>Bacteria</taxon>
        <taxon>Pseudomonadati</taxon>
        <taxon>Pseudomonadota</taxon>
        <taxon>Betaproteobacteria</taxon>
        <taxon>Burkholderiales</taxon>
        <taxon>Comamonadaceae</taxon>
        <taxon>Rhodoferax</taxon>
    </lineage>
</organism>
<protein>
    <submittedName>
        <fullName evidence="2">Uncharacterized protein</fullName>
    </submittedName>
</protein>
<gene>
    <name evidence="2" type="ORF">BWK72_06710</name>
</gene>
<dbReference type="EMBL" id="MTEI01000003">
    <property type="protein sequence ID" value="OQW88663.1"/>
    <property type="molecule type" value="Genomic_DNA"/>
</dbReference>
<reference evidence="2 3" key="1">
    <citation type="submission" date="2017-01" db="EMBL/GenBank/DDBJ databases">
        <title>Novel large sulfur bacteria in the metagenomes of groundwater-fed chemosynthetic microbial mats in the Lake Huron basin.</title>
        <authorList>
            <person name="Sharrar A.M."/>
            <person name="Flood B.E."/>
            <person name="Bailey J.V."/>
            <person name="Jones D.S."/>
            <person name="Biddanda B."/>
            <person name="Ruberg S.A."/>
            <person name="Marcus D.N."/>
            <person name="Dick G.J."/>
        </authorList>
    </citation>
    <scope>NUCLEOTIDE SEQUENCE [LARGE SCALE GENOMIC DNA]</scope>
    <source>
        <strain evidence="2">A7</strain>
    </source>
</reference>
<accession>A0A1W9KVX1</accession>
<evidence type="ECO:0000313" key="2">
    <source>
        <dbReference type="EMBL" id="OQW88663.1"/>
    </source>
</evidence>
<comment type="caution">
    <text evidence="2">The sequence shown here is derived from an EMBL/GenBank/DDBJ whole genome shotgun (WGS) entry which is preliminary data.</text>
</comment>
<sequence>MFFASLGLAFKFAALNDYAFVIAVLAVAIASKVAAGWWGGRMIGMSQQVSGNGCHVVSVA</sequence>
<feature type="transmembrane region" description="Helical" evidence="1">
    <location>
        <begin position="18"/>
        <end position="38"/>
    </location>
</feature>
<keyword evidence="1" id="KW-0472">Membrane</keyword>
<dbReference type="Proteomes" id="UP000192505">
    <property type="component" value="Unassembled WGS sequence"/>
</dbReference>
<dbReference type="InterPro" id="IPR038770">
    <property type="entry name" value="Na+/solute_symporter_sf"/>
</dbReference>
<evidence type="ECO:0000313" key="3">
    <source>
        <dbReference type="Proteomes" id="UP000192505"/>
    </source>
</evidence>
<dbReference type="Gene3D" id="1.20.1530.20">
    <property type="match status" value="1"/>
</dbReference>
<keyword evidence="1" id="KW-1133">Transmembrane helix</keyword>
<proteinExistence type="predicted"/>